<accession>A0A0N0DSD3</accession>
<organism evidence="2 3">
    <name type="scientific">Leptomonas pyrrhocoris</name>
    <name type="common">Firebug parasite</name>
    <dbReference type="NCBI Taxonomy" id="157538"/>
    <lineage>
        <taxon>Eukaryota</taxon>
        <taxon>Discoba</taxon>
        <taxon>Euglenozoa</taxon>
        <taxon>Kinetoplastea</taxon>
        <taxon>Metakinetoplastina</taxon>
        <taxon>Trypanosomatida</taxon>
        <taxon>Trypanosomatidae</taxon>
        <taxon>Leishmaniinae</taxon>
        <taxon>Leptomonas</taxon>
    </lineage>
</organism>
<dbReference type="GeneID" id="26908581"/>
<evidence type="ECO:0000313" key="3">
    <source>
        <dbReference type="Proteomes" id="UP000037923"/>
    </source>
</evidence>
<name>A0A0N0DSD3_LEPPY</name>
<keyword evidence="1" id="KW-0472">Membrane</keyword>
<dbReference type="EMBL" id="LGTL01000023">
    <property type="protein sequence ID" value="KPA75761.1"/>
    <property type="molecule type" value="Genomic_DNA"/>
</dbReference>
<keyword evidence="1" id="KW-0812">Transmembrane</keyword>
<keyword evidence="1" id="KW-1133">Transmembrane helix</keyword>
<dbReference type="AlphaFoldDB" id="A0A0N0DSD3"/>
<feature type="transmembrane region" description="Helical" evidence="1">
    <location>
        <begin position="28"/>
        <end position="49"/>
    </location>
</feature>
<evidence type="ECO:0000256" key="1">
    <source>
        <dbReference type="SAM" id="Phobius"/>
    </source>
</evidence>
<sequence>MLEVHREYGAWNHVSANASLSDSLHLSILLFFFSKLASLGLRASFFLAFKKNIYLHACFLLHVRGGNWQRSRQRSCLSSVFVYSYRRYVGASSHTQWPSFFPPFFASVRLTKCRSKRKQVGLRELLLCRTHSYVVI</sequence>
<evidence type="ECO:0000313" key="2">
    <source>
        <dbReference type="EMBL" id="KPA75761.1"/>
    </source>
</evidence>
<dbReference type="RefSeq" id="XP_015654200.1">
    <property type="nucleotide sequence ID" value="XM_015807251.1"/>
</dbReference>
<keyword evidence="3" id="KW-1185">Reference proteome</keyword>
<reference evidence="2 3" key="1">
    <citation type="submission" date="2015-07" db="EMBL/GenBank/DDBJ databases">
        <title>High-quality genome of monoxenous trypanosomatid Leptomonas pyrrhocoris.</title>
        <authorList>
            <person name="Flegontov P."/>
            <person name="Butenko A."/>
            <person name="Firsov S."/>
            <person name="Vlcek C."/>
            <person name="Logacheva M.D."/>
            <person name="Field M."/>
            <person name="Filatov D."/>
            <person name="Flegontova O."/>
            <person name="Gerasimov E."/>
            <person name="Jackson A.P."/>
            <person name="Kelly S."/>
            <person name="Opperdoes F."/>
            <person name="O'Reilly A."/>
            <person name="Votypka J."/>
            <person name="Yurchenko V."/>
            <person name="Lukes J."/>
        </authorList>
    </citation>
    <scope>NUCLEOTIDE SEQUENCE [LARGE SCALE GENOMIC DNA]</scope>
    <source>
        <strain evidence="2">H10</strain>
    </source>
</reference>
<gene>
    <name evidence="2" type="ORF">ABB37_08296</name>
</gene>
<protein>
    <submittedName>
        <fullName evidence="2">Uncharacterized protein</fullName>
    </submittedName>
</protein>
<dbReference type="VEuPathDB" id="TriTrypDB:LpyrH10_23_0810"/>
<comment type="caution">
    <text evidence="2">The sequence shown here is derived from an EMBL/GenBank/DDBJ whole genome shotgun (WGS) entry which is preliminary data.</text>
</comment>
<proteinExistence type="predicted"/>
<dbReference type="Proteomes" id="UP000037923">
    <property type="component" value="Unassembled WGS sequence"/>
</dbReference>